<sequence length="213" mass="23660">MVLALAIQGQRGQRRPFPMLVRGTQSPGRRRSWSKGNKKTFVRGCGRCMTAQREAFASPGKQPQGNARVKKHRFSSFRSKSRPKGEERAKWTNPRASGRVAGGCTDWRHTRKTAGVVDAWMRTWGAGCVIQGPRCAKSSANHKSEKGCDGHVRFACRTRSVFRCVLGFRGQCGMWVRRSDDLQGGGGACTIGGRRFWPWGGIGWQTCGARFLE</sequence>
<feature type="region of interest" description="Disordered" evidence="1">
    <location>
        <begin position="55"/>
        <end position="95"/>
    </location>
</feature>
<proteinExistence type="predicted"/>
<evidence type="ECO:0000313" key="3">
    <source>
        <dbReference type="Proteomes" id="UP000240883"/>
    </source>
</evidence>
<organism evidence="2 3">
    <name type="scientific">Corynespora cassiicola Philippines</name>
    <dbReference type="NCBI Taxonomy" id="1448308"/>
    <lineage>
        <taxon>Eukaryota</taxon>
        <taxon>Fungi</taxon>
        <taxon>Dikarya</taxon>
        <taxon>Ascomycota</taxon>
        <taxon>Pezizomycotina</taxon>
        <taxon>Dothideomycetes</taxon>
        <taxon>Pleosporomycetidae</taxon>
        <taxon>Pleosporales</taxon>
        <taxon>Corynesporascaceae</taxon>
        <taxon>Corynespora</taxon>
    </lineage>
</organism>
<evidence type="ECO:0000313" key="2">
    <source>
        <dbReference type="EMBL" id="PSN72282.1"/>
    </source>
</evidence>
<reference evidence="2 3" key="1">
    <citation type="journal article" date="2018" name="Front. Microbiol.">
        <title>Genome-Wide Analysis of Corynespora cassiicola Leaf Fall Disease Putative Effectors.</title>
        <authorList>
            <person name="Lopez D."/>
            <person name="Ribeiro S."/>
            <person name="Label P."/>
            <person name="Fumanal B."/>
            <person name="Venisse J.S."/>
            <person name="Kohler A."/>
            <person name="de Oliveira R.R."/>
            <person name="Labutti K."/>
            <person name="Lipzen A."/>
            <person name="Lail K."/>
            <person name="Bauer D."/>
            <person name="Ohm R.A."/>
            <person name="Barry K.W."/>
            <person name="Spatafora J."/>
            <person name="Grigoriev I.V."/>
            <person name="Martin F.M."/>
            <person name="Pujade-Renaud V."/>
        </authorList>
    </citation>
    <scope>NUCLEOTIDE SEQUENCE [LARGE SCALE GENOMIC DNA]</scope>
    <source>
        <strain evidence="2 3">Philippines</strain>
    </source>
</reference>
<gene>
    <name evidence="2" type="ORF">BS50DRAFT_248190</name>
</gene>
<dbReference type="AlphaFoldDB" id="A0A2T2P3P5"/>
<name>A0A2T2P3P5_CORCC</name>
<dbReference type="EMBL" id="KZ678130">
    <property type="protein sequence ID" value="PSN72282.1"/>
    <property type="molecule type" value="Genomic_DNA"/>
</dbReference>
<dbReference type="Proteomes" id="UP000240883">
    <property type="component" value="Unassembled WGS sequence"/>
</dbReference>
<keyword evidence="3" id="KW-1185">Reference proteome</keyword>
<accession>A0A2T2P3P5</accession>
<protein>
    <submittedName>
        <fullName evidence="2">Uncharacterized protein</fullName>
    </submittedName>
</protein>
<feature type="compositionally biased region" description="Basic residues" evidence="1">
    <location>
        <begin position="68"/>
        <end position="82"/>
    </location>
</feature>
<evidence type="ECO:0000256" key="1">
    <source>
        <dbReference type="SAM" id="MobiDB-lite"/>
    </source>
</evidence>